<dbReference type="GeneID" id="36580314"/>
<evidence type="ECO:0000313" key="1">
    <source>
        <dbReference type="EMBL" id="PMD61268.1"/>
    </source>
</evidence>
<reference evidence="1 2" key="1">
    <citation type="submission" date="2016-04" db="EMBL/GenBank/DDBJ databases">
        <title>A degradative enzymes factory behind the ericoid mycorrhizal symbiosis.</title>
        <authorList>
            <consortium name="DOE Joint Genome Institute"/>
            <person name="Martino E."/>
            <person name="Morin E."/>
            <person name="Grelet G."/>
            <person name="Kuo A."/>
            <person name="Kohler A."/>
            <person name="Daghino S."/>
            <person name="Barry K."/>
            <person name="Choi C."/>
            <person name="Cichocki N."/>
            <person name="Clum A."/>
            <person name="Copeland A."/>
            <person name="Hainaut M."/>
            <person name="Haridas S."/>
            <person name="Labutti K."/>
            <person name="Lindquist E."/>
            <person name="Lipzen A."/>
            <person name="Khouja H.-R."/>
            <person name="Murat C."/>
            <person name="Ohm R."/>
            <person name="Olson A."/>
            <person name="Spatafora J."/>
            <person name="Veneault-Fourrey C."/>
            <person name="Henrissat B."/>
            <person name="Grigoriev I."/>
            <person name="Martin F."/>
            <person name="Perotto S."/>
        </authorList>
    </citation>
    <scope>NUCLEOTIDE SEQUENCE [LARGE SCALE GENOMIC DNA]</scope>
    <source>
        <strain evidence="1 2">E</strain>
    </source>
</reference>
<dbReference type="InParanoid" id="A0A2J6TE89"/>
<protein>
    <submittedName>
        <fullName evidence="1">Uncharacterized protein</fullName>
    </submittedName>
</protein>
<organism evidence="1 2">
    <name type="scientific">Hyaloscypha bicolor E</name>
    <dbReference type="NCBI Taxonomy" id="1095630"/>
    <lineage>
        <taxon>Eukaryota</taxon>
        <taxon>Fungi</taxon>
        <taxon>Dikarya</taxon>
        <taxon>Ascomycota</taxon>
        <taxon>Pezizomycotina</taxon>
        <taxon>Leotiomycetes</taxon>
        <taxon>Helotiales</taxon>
        <taxon>Hyaloscyphaceae</taxon>
        <taxon>Hyaloscypha</taxon>
        <taxon>Hyaloscypha bicolor</taxon>
    </lineage>
</organism>
<dbReference type="EMBL" id="KZ613786">
    <property type="protein sequence ID" value="PMD61268.1"/>
    <property type="molecule type" value="Genomic_DNA"/>
</dbReference>
<evidence type="ECO:0000313" key="2">
    <source>
        <dbReference type="Proteomes" id="UP000235371"/>
    </source>
</evidence>
<name>A0A2J6TE89_9HELO</name>
<accession>A0A2J6TE89</accession>
<sequence length="132" mass="15394">MQSSFLRRSMEGNLSGLSKLEEKKRDTLEKLREAFGIEDLSSQPRKSLQNSLSLSRLLFSCPMERKRSIQRGRVLFHLFILLLHSMRTCRRESRSRSRFRDPLPVTNQRFMLVRAAIKIGGDVFSIVLKNLI</sequence>
<dbReference type="RefSeq" id="XP_024738172.1">
    <property type="nucleotide sequence ID" value="XM_024872233.1"/>
</dbReference>
<proteinExistence type="predicted"/>
<dbReference type="AlphaFoldDB" id="A0A2J6TE89"/>
<dbReference type="Proteomes" id="UP000235371">
    <property type="component" value="Unassembled WGS sequence"/>
</dbReference>
<keyword evidence="2" id="KW-1185">Reference proteome</keyword>
<gene>
    <name evidence="1" type="ORF">K444DRAFT_366524</name>
</gene>